<dbReference type="STRING" id="1654360.EA58_14845"/>
<dbReference type="NCBIfam" id="TIGR01450">
    <property type="entry name" value="recC"/>
    <property type="match status" value="1"/>
</dbReference>
<evidence type="ECO:0000256" key="10">
    <source>
        <dbReference type="HAMAP-Rule" id="MF_01486"/>
    </source>
</evidence>
<dbReference type="InterPro" id="IPR041500">
    <property type="entry name" value="RecC_C"/>
</dbReference>
<dbReference type="GO" id="GO:0003678">
    <property type="term" value="F:DNA helicase activity"/>
    <property type="evidence" value="ECO:0007669"/>
    <property type="project" value="UniProtKB-UniRule"/>
</dbReference>
<keyword evidence="3 10" id="KW-0227">DNA damage</keyword>
<accession>A0A066RL02</accession>
<dbReference type="GO" id="GO:0005524">
    <property type="term" value="F:ATP binding"/>
    <property type="evidence" value="ECO:0007669"/>
    <property type="project" value="UniProtKB-UniRule"/>
</dbReference>
<dbReference type="HAMAP" id="MF_01486">
    <property type="entry name" value="RecC"/>
    <property type="match status" value="1"/>
</dbReference>
<dbReference type="InterPro" id="IPR013986">
    <property type="entry name" value="DExx_box_DNA_helicase_dom_sf"/>
</dbReference>
<evidence type="ECO:0000256" key="2">
    <source>
        <dbReference type="ARBA" id="ARBA00022741"/>
    </source>
</evidence>
<evidence type="ECO:0000259" key="11">
    <source>
        <dbReference type="Pfam" id="PF17946"/>
    </source>
</evidence>
<gene>
    <name evidence="10" type="primary">recC</name>
    <name evidence="12" type="ORF">EA58_14845</name>
</gene>
<dbReference type="GO" id="GO:0008854">
    <property type="term" value="F:exodeoxyribonuclease V activity"/>
    <property type="evidence" value="ECO:0007669"/>
    <property type="project" value="InterPro"/>
</dbReference>
<dbReference type="InterPro" id="IPR006697">
    <property type="entry name" value="RecC"/>
</dbReference>
<reference evidence="12 13" key="1">
    <citation type="submission" date="2014-04" db="EMBL/GenBank/DDBJ databases">
        <title>Draft genome sequence of Photobacterium halotolerans S2753: a solonamide, ngercheumicin and holomycin producer.</title>
        <authorList>
            <person name="Machado H.R."/>
            <person name="Gram L."/>
        </authorList>
    </citation>
    <scope>NUCLEOTIDE SEQUENCE [LARGE SCALE GENOMIC DNA]</scope>
    <source>
        <strain evidence="12 13">S2753</strain>
    </source>
</reference>
<dbReference type="InterPro" id="IPR011335">
    <property type="entry name" value="Restrct_endonuc-II-like"/>
</dbReference>
<dbReference type="Gene3D" id="1.10.10.990">
    <property type="match status" value="1"/>
</dbReference>
<keyword evidence="4 10" id="KW-0378">Hydrolase</keyword>
<dbReference type="Pfam" id="PF17946">
    <property type="entry name" value="RecC_C"/>
    <property type="match status" value="1"/>
</dbReference>
<evidence type="ECO:0000256" key="5">
    <source>
        <dbReference type="ARBA" id="ARBA00022806"/>
    </source>
</evidence>
<dbReference type="SUPFAM" id="SSF52980">
    <property type="entry name" value="Restriction endonuclease-like"/>
    <property type="match status" value="1"/>
</dbReference>
<dbReference type="OrthoDB" id="9762834at2"/>
<keyword evidence="13" id="KW-1185">Reference proteome</keyword>
<comment type="function">
    <text evidence="10">A helicase/nuclease that prepares dsDNA breaks (DSB) for recombinational DNA repair. Binds to DSBs and unwinds DNA via a highly rapid and processive ATP-dependent bidirectional helicase activity. Unwinds dsDNA until it encounters a Chi (crossover hotspot instigator) sequence from the 3' direction. Cuts ssDNA a few nucleotides 3' to the Chi site. The properties and activities of the enzyme are changed at Chi. The Chi-altered holoenzyme produces a long 3'-ssDNA overhang and facilitates RecA-binding to the ssDNA for homologous DNA recombination and repair. Holoenzyme degrades any linearized DNA that is unable to undergo homologous recombination. In the holoenzyme this subunit recognizes the wild-type Chi sequence, and when added to isolated RecB increases its ATP-dependent helicase processivity.</text>
</comment>
<evidence type="ECO:0000256" key="7">
    <source>
        <dbReference type="ARBA" id="ARBA00022840"/>
    </source>
</evidence>
<keyword evidence="7 10" id="KW-0067">ATP-binding</keyword>
<dbReference type="Proteomes" id="UP000027192">
    <property type="component" value="Unassembled WGS sequence"/>
</dbReference>
<dbReference type="GO" id="GO:0003677">
    <property type="term" value="F:DNA binding"/>
    <property type="evidence" value="ECO:0007669"/>
    <property type="project" value="UniProtKB-UniRule"/>
</dbReference>
<keyword evidence="2 10" id="KW-0547">Nucleotide-binding</keyword>
<comment type="subunit">
    <text evidence="10">Heterotrimer of RecB, RecC and RecD. All subunits contribute to DNA-binding.</text>
</comment>
<evidence type="ECO:0000256" key="6">
    <source>
        <dbReference type="ARBA" id="ARBA00022839"/>
    </source>
</evidence>
<evidence type="ECO:0000256" key="3">
    <source>
        <dbReference type="ARBA" id="ARBA00022763"/>
    </source>
</evidence>
<evidence type="ECO:0000256" key="8">
    <source>
        <dbReference type="ARBA" id="ARBA00023125"/>
    </source>
</evidence>
<dbReference type="RefSeq" id="WP_036754058.1">
    <property type="nucleotide sequence ID" value="NZ_JAGSGC010000004.1"/>
</dbReference>
<dbReference type="PIRSF" id="PIRSF000980">
    <property type="entry name" value="RecC"/>
    <property type="match status" value="1"/>
</dbReference>
<dbReference type="Gene3D" id="1.10.10.160">
    <property type="match status" value="1"/>
</dbReference>
<dbReference type="PANTHER" id="PTHR30591">
    <property type="entry name" value="RECBCD ENZYME SUBUNIT RECC"/>
    <property type="match status" value="1"/>
</dbReference>
<keyword evidence="8 10" id="KW-0238">DNA-binding</keyword>
<keyword evidence="5 10" id="KW-0347">Helicase</keyword>
<feature type="domain" description="RecC C-terminal" evidence="11">
    <location>
        <begin position="848"/>
        <end position="1092"/>
    </location>
</feature>
<evidence type="ECO:0000313" key="13">
    <source>
        <dbReference type="Proteomes" id="UP000027192"/>
    </source>
</evidence>
<evidence type="ECO:0000256" key="1">
    <source>
        <dbReference type="ARBA" id="ARBA00022722"/>
    </source>
</evidence>
<dbReference type="Pfam" id="PF04257">
    <property type="entry name" value="Exonuc_V_gamma"/>
    <property type="match status" value="1"/>
</dbReference>
<dbReference type="Gene3D" id="3.40.50.300">
    <property type="entry name" value="P-loop containing nucleotide triphosphate hydrolases"/>
    <property type="match status" value="2"/>
</dbReference>
<dbReference type="Gene3D" id="3.40.50.10930">
    <property type="match status" value="1"/>
</dbReference>
<organism evidence="12 13">
    <name type="scientific">Photobacterium galatheae</name>
    <dbReference type="NCBI Taxonomy" id="1654360"/>
    <lineage>
        <taxon>Bacteria</taxon>
        <taxon>Pseudomonadati</taxon>
        <taxon>Pseudomonadota</taxon>
        <taxon>Gammaproteobacteria</taxon>
        <taxon>Vibrionales</taxon>
        <taxon>Vibrionaceae</taxon>
        <taxon>Photobacterium</taxon>
    </lineage>
</organism>
<protein>
    <recommendedName>
        <fullName evidence="10">RecBCD enzyme subunit RecC</fullName>
    </recommendedName>
    <alternativeName>
        <fullName evidence="10">Exonuclease V subunit RecC</fullName>
        <shortName evidence="10">ExoV subunit RecC</shortName>
    </alternativeName>
    <alternativeName>
        <fullName evidence="10">Helicase/nuclease RecBCD subunit RecC</fullName>
    </alternativeName>
</protein>
<sequence length="1169" mass="132291">MLNVYHSNSMALLKTLIIQLIKNEPLESVFEEEQILVQSSGISQWLKMSIASEIGITANTKFPLPATFLWNMFHLILPSLPKESAFSKEMMKWKMMKILPSVIDSPEFEPIKNYLVNDKNGVKNHQLADKIADLYDQYSVFRPEWIAEWESGTWDHDVIGHHRWQPILWKLLVEYTKALGQSEFHRANMYESFIEKVSSGDFDKSALPKRLFVVGISSLPPRFLDALQALSRHAEIHLMFTNPCRFYWGDIKDEKYLAQSEAKKRKKFIIEHAKATDAGESHQLTSGINHELFVGEDTTIGASVGHPLLASMGKMGRDYLSLLSEKEADEIDAFIDIKRDSLLHHVQADILNLDDKSQSVSFDSNEGKGMIFGNDRSITLHGCFSPHREVEILHDYLLKKFNEDSNLTPQDVVIMVTDIDLYSPHINAVFSGVPKDRYIPYSVSDRTASSQAPVLQVFLDLLSIGIGRQETSKVMEILEVPAVMRKFDIDPDDFSKLSIWIEQSGIRWGLDEETARSNNLPAPKQNHWLFGLNRMILGYAIPQEKGEFQDILPYNECQGSAAELAGKLGVLIDALIALRNELSQPHTIQGWIDVINSLLDTFFDVTREEEDAIANIRATLSTLYHVVQSAQYTDDIATEIIIRHFNSIFSKDRLSQHLMIGKVTFCTLMSMRSIPFKLVCLLGMNDALYPRACQPEGFDLMAANPRIGDRSRRHDDRYLFLEAILAAQESLYISYVAKNIQDNTDKAPSVLVSELLEYLQKSYCFEDNFQDDAEQAERALVDTIYCQHPLSPFSPSAFQGEYQSFAAEWVPASMASVAKKEKAADVFLSKPLENILVNVSGHDAQIRLDISELLRFWSLPVKHFFARRLNVNFDLQHHFTRDEESFDLDAREAFPVKRQWLDALVNQTDIESGDGKGCQSFLLNDMSLNNISLNDMVKQFSLAGVLPHGGFGYNCLSDIRESIASVAKQVRGLTASGLLEQKIDLCFELDGLTIHLDGWARRLFAHGSVYYRAGTLRPQDILQAWIQHLAVAASGIQKPTYILCISDQIMIEPLGIAEAKEYLRNLVHGYYQGMCSPIPFLPRCCYAALKAIQDKKTGLFCGSFQENKDKITSAIEQAFTGGYNAFSGEISNPYISRVWTEVNDDFAESVFHAALTYLYPAMTRIKAIE</sequence>
<keyword evidence="6 10" id="KW-0269">Exonuclease</keyword>
<evidence type="ECO:0000313" key="12">
    <source>
        <dbReference type="EMBL" id="KDM91024.1"/>
    </source>
</evidence>
<dbReference type="CDD" id="cd22353">
    <property type="entry name" value="RecC_C-like"/>
    <property type="match status" value="1"/>
</dbReference>
<dbReference type="SUPFAM" id="SSF52540">
    <property type="entry name" value="P-loop containing nucleoside triphosphate hydrolases"/>
    <property type="match status" value="2"/>
</dbReference>
<keyword evidence="1 10" id="KW-0540">Nuclease</keyword>
<dbReference type="PANTHER" id="PTHR30591:SF1">
    <property type="entry name" value="RECBCD ENZYME SUBUNIT RECC"/>
    <property type="match status" value="1"/>
</dbReference>
<comment type="miscellaneous">
    <text evidence="10">In the RecBCD complex, RecB has a slow 3'-5' helicase, an exonuclease activity and loads RecA onto ssDNA, RecD has a fast 5'-3' helicase activity, while RecC stimulates the ATPase and processivity of the RecB helicase and contributes to recognition of the Chi site.</text>
</comment>
<dbReference type="GO" id="GO:0000724">
    <property type="term" value="P:double-strand break repair via homologous recombination"/>
    <property type="evidence" value="ECO:0007669"/>
    <property type="project" value="UniProtKB-UniRule"/>
</dbReference>
<evidence type="ECO:0000256" key="4">
    <source>
        <dbReference type="ARBA" id="ARBA00022801"/>
    </source>
</evidence>
<dbReference type="InterPro" id="IPR027417">
    <property type="entry name" value="P-loop_NTPase"/>
</dbReference>
<keyword evidence="9 10" id="KW-0234">DNA repair</keyword>
<evidence type="ECO:0000256" key="9">
    <source>
        <dbReference type="ARBA" id="ARBA00023204"/>
    </source>
</evidence>
<proteinExistence type="inferred from homology"/>
<comment type="caution">
    <text evidence="12">The sequence shown here is derived from an EMBL/GenBank/DDBJ whole genome shotgun (WGS) entry which is preliminary data.</text>
</comment>
<dbReference type="AlphaFoldDB" id="A0A066RL02"/>
<comment type="similarity">
    <text evidence="10">Belongs to the RecC family.</text>
</comment>
<dbReference type="EMBL" id="JMIB01000027">
    <property type="protein sequence ID" value="KDM91024.1"/>
    <property type="molecule type" value="Genomic_DNA"/>
</dbReference>
<dbReference type="GO" id="GO:0009338">
    <property type="term" value="C:exodeoxyribonuclease V complex"/>
    <property type="evidence" value="ECO:0007669"/>
    <property type="project" value="InterPro"/>
</dbReference>
<name>A0A066RL02_9GAMM</name>